<evidence type="ECO:0000313" key="1">
    <source>
        <dbReference type="EMBL" id="SPC81969.1"/>
    </source>
</evidence>
<reference evidence="1" key="1">
    <citation type="submission" date="2018-02" db="EMBL/GenBank/DDBJ databases">
        <authorList>
            <person name="Cohen D.B."/>
            <person name="Kent A.D."/>
        </authorList>
    </citation>
    <scope>NUCLEOTIDE SEQUENCE</scope>
</reference>
<proteinExistence type="predicted"/>
<gene>
    <name evidence="1" type="ORF">FSB_LOCUS9851</name>
</gene>
<protein>
    <submittedName>
        <fullName evidence="1">Uncharacterized protein</fullName>
    </submittedName>
</protein>
<organism evidence="1">
    <name type="scientific">Fagus sylvatica</name>
    <name type="common">Beechnut</name>
    <dbReference type="NCBI Taxonomy" id="28930"/>
    <lineage>
        <taxon>Eukaryota</taxon>
        <taxon>Viridiplantae</taxon>
        <taxon>Streptophyta</taxon>
        <taxon>Embryophyta</taxon>
        <taxon>Tracheophyta</taxon>
        <taxon>Spermatophyta</taxon>
        <taxon>Magnoliopsida</taxon>
        <taxon>eudicotyledons</taxon>
        <taxon>Gunneridae</taxon>
        <taxon>Pentapetalae</taxon>
        <taxon>rosids</taxon>
        <taxon>fabids</taxon>
        <taxon>Fagales</taxon>
        <taxon>Fagaceae</taxon>
        <taxon>Fagus</taxon>
    </lineage>
</organism>
<sequence length="297" mass="32305">MSSGWFKYESVGKCDERGVVRRGVVRAGAGRCVVGKDVVGRGAVARGSRRCAMKVGVGGGDVGRCVVGRGARRSRRGVVKAGAREGVRRGVVGRGASSSQLIGRVAGSLRPPKNATSCSNFMNGNTVVVDCQQVLYDVVILVFLNGPIDHLGGFLPPSDQVIRECLITSLLGVSKSCEAQLLMDVLFKIPNFIECLNVHYFELGGKLYIWHQAYALNIGEEVIHSLGLFKGLLHPFHLHAFQHLSSDFIHDNLLVSLVNDSIILIFIPNQNVLFFRFLDEASCFCFLLGSYVNPLDV</sequence>
<dbReference type="EMBL" id="OIVN01000551">
    <property type="protein sequence ID" value="SPC81969.1"/>
    <property type="molecule type" value="Genomic_DNA"/>
</dbReference>
<accession>A0A2N9F548</accession>
<name>A0A2N9F548_FAGSY</name>
<dbReference type="AlphaFoldDB" id="A0A2N9F548"/>